<keyword evidence="7 10" id="KW-1133">Transmembrane helix</keyword>
<evidence type="ECO:0000259" key="13">
    <source>
        <dbReference type="Pfam" id="PF22599"/>
    </source>
</evidence>
<dbReference type="GO" id="GO:0015450">
    <property type="term" value="F:protein-transporting ATPase activity"/>
    <property type="evidence" value="ECO:0007669"/>
    <property type="project" value="InterPro"/>
</dbReference>
<keyword evidence="8 10" id="KW-0811">Translocation</keyword>
<reference evidence="14 15" key="1">
    <citation type="journal article" date="2019" name="ISME J.">
        <title>Insights into ecological role of a new deltaproteobacterial order Candidatus Acidulodesulfobacterales by metagenomics and metatranscriptomics.</title>
        <authorList>
            <person name="Tan S."/>
            <person name="Liu J."/>
            <person name="Fang Y."/>
            <person name="Hedlund B.P."/>
            <person name="Lian Z.H."/>
            <person name="Huang L.Y."/>
            <person name="Li J.T."/>
            <person name="Huang L.N."/>
            <person name="Li W.J."/>
            <person name="Jiang H.C."/>
            <person name="Dong H.L."/>
            <person name="Shu W.S."/>
        </authorList>
    </citation>
    <scope>NUCLEOTIDE SEQUENCE [LARGE SCALE GENOMIC DNA]</scope>
    <source>
        <strain evidence="14">AP2</strain>
    </source>
</reference>
<dbReference type="Pfam" id="PF02355">
    <property type="entry name" value="SecD_SecF_C"/>
    <property type="match status" value="1"/>
</dbReference>
<dbReference type="InterPro" id="IPR001036">
    <property type="entry name" value="Acrflvin-R"/>
</dbReference>
<evidence type="ECO:0000256" key="7">
    <source>
        <dbReference type="ARBA" id="ARBA00022989"/>
    </source>
</evidence>
<evidence type="ECO:0000256" key="9">
    <source>
        <dbReference type="ARBA" id="ARBA00023136"/>
    </source>
</evidence>
<evidence type="ECO:0000256" key="10">
    <source>
        <dbReference type="HAMAP-Rule" id="MF_01463"/>
    </source>
</evidence>
<dbReference type="PANTHER" id="PTHR30081:SF1">
    <property type="entry name" value="PROTEIN TRANSLOCASE SUBUNIT SECD"/>
    <property type="match status" value="1"/>
</dbReference>
<dbReference type="Proteomes" id="UP000316562">
    <property type="component" value="Unassembled WGS sequence"/>
</dbReference>
<feature type="domain" description="SecDF P1 head subdomain" evidence="13">
    <location>
        <begin position="232"/>
        <end position="338"/>
    </location>
</feature>
<keyword evidence="6 10" id="KW-0653">Protein transport</keyword>
<comment type="function">
    <text evidence="10">Part of the Sec protein translocase complex. Interacts with the SecYEG preprotein conducting channel. SecDF uses the proton motive force (PMF) to complete protein translocation after the ATP-dependent function of SecA.</text>
</comment>
<evidence type="ECO:0000256" key="6">
    <source>
        <dbReference type="ARBA" id="ARBA00022927"/>
    </source>
</evidence>
<dbReference type="InterPro" id="IPR022813">
    <property type="entry name" value="SecD/SecF_arch_bac"/>
</dbReference>
<dbReference type="PRINTS" id="PR00702">
    <property type="entry name" value="ACRIFLAVINRP"/>
</dbReference>
<dbReference type="Gene3D" id="1.20.1640.10">
    <property type="entry name" value="Multidrug efflux transporter AcrB transmembrane domain"/>
    <property type="match status" value="1"/>
</dbReference>
<organism evidence="14 15">
    <name type="scientific">Acididesulfobacter guangdongensis</name>
    <dbReference type="NCBI Taxonomy" id="2597225"/>
    <lineage>
        <taxon>Bacteria</taxon>
        <taxon>Deltaproteobacteria</taxon>
        <taxon>Candidatus Acidulodesulfobacterales</taxon>
        <taxon>Candidatus Acididesulfobacter</taxon>
    </lineage>
</organism>
<dbReference type="Gene3D" id="3.30.70.3400">
    <property type="match status" value="1"/>
</dbReference>
<dbReference type="GO" id="GO:0005886">
    <property type="term" value="C:plasma membrane"/>
    <property type="evidence" value="ECO:0007669"/>
    <property type="project" value="UniProtKB-SubCell"/>
</dbReference>
<dbReference type="GO" id="GO:0043952">
    <property type="term" value="P:protein transport by the Sec complex"/>
    <property type="evidence" value="ECO:0007669"/>
    <property type="project" value="UniProtKB-UniRule"/>
</dbReference>
<keyword evidence="3 10" id="KW-1003">Cell membrane</keyword>
<dbReference type="FunFam" id="3.30.1360.200:FF:000002">
    <property type="entry name" value="Preprotein translocase subunit SecD"/>
    <property type="match status" value="1"/>
</dbReference>
<evidence type="ECO:0000256" key="8">
    <source>
        <dbReference type="ARBA" id="ARBA00023010"/>
    </source>
</evidence>
<keyword evidence="4" id="KW-0997">Cell inner membrane</keyword>
<dbReference type="FunFam" id="1.20.1640.10:FF:000004">
    <property type="entry name" value="Protein translocase subunit SecD"/>
    <property type="match status" value="1"/>
</dbReference>
<feature type="transmembrane region" description="Helical" evidence="10">
    <location>
        <begin position="455"/>
        <end position="477"/>
    </location>
</feature>
<dbReference type="Gene3D" id="3.30.1360.200">
    <property type="match status" value="1"/>
</dbReference>
<dbReference type="EMBL" id="SGBC01000001">
    <property type="protein sequence ID" value="RZD16752.1"/>
    <property type="molecule type" value="Genomic_DNA"/>
</dbReference>
<feature type="transmembrane region" description="Helical" evidence="10">
    <location>
        <begin position="360"/>
        <end position="379"/>
    </location>
</feature>
<dbReference type="Pfam" id="PF21760">
    <property type="entry name" value="SecD_1st"/>
    <property type="match status" value="1"/>
</dbReference>
<dbReference type="InterPro" id="IPR005791">
    <property type="entry name" value="SecD"/>
</dbReference>
<feature type="transmembrane region" description="Helical" evidence="10">
    <location>
        <begin position="7"/>
        <end position="27"/>
    </location>
</feature>
<keyword evidence="9 10" id="KW-0472">Membrane</keyword>
<evidence type="ECO:0000256" key="5">
    <source>
        <dbReference type="ARBA" id="ARBA00022692"/>
    </source>
</evidence>
<comment type="subunit">
    <text evidence="10">Forms a complex with SecF. Part of the essential Sec protein translocation apparatus which comprises SecA, SecYEG and auxiliary proteins SecDF. Other proteins may also be involved.</text>
</comment>
<feature type="domain" description="Protein export membrane protein SecD/SecF C-terminal" evidence="11">
    <location>
        <begin position="340"/>
        <end position="500"/>
    </location>
</feature>
<evidence type="ECO:0000256" key="1">
    <source>
        <dbReference type="ARBA" id="ARBA00004651"/>
    </source>
</evidence>
<feature type="transmembrane region" description="Helical" evidence="10">
    <location>
        <begin position="412"/>
        <end position="434"/>
    </location>
</feature>
<dbReference type="AlphaFoldDB" id="A0A519BHM4"/>
<dbReference type="GO" id="GO:0065002">
    <property type="term" value="P:intracellular protein transmembrane transport"/>
    <property type="evidence" value="ECO:0007669"/>
    <property type="project" value="UniProtKB-UniRule"/>
</dbReference>
<comment type="caution">
    <text evidence="14">The sequence shown here is derived from an EMBL/GenBank/DDBJ whole genome shotgun (WGS) entry which is preliminary data.</text>
</comment>
<sequence>MKPVKTRVILITVLIIVSLFSIVPSIYPNTPSWWKATIGNAEMHLGLDLQGGLYLVEKVQTNKAINEKLYKDYSDIAAFTVSKGYSKNNIVYNKSYLSVKGKLLKNKPFLMKFISERHPSLKLVGDKIIFKKSSVALFKKEAVSGALEVMRNRIDQFGLVNPNIARQGKNTIVLELPGVKNVKQAVSLIGKTARLTFQLVDDKYSLKKALSGEIPPGDEILYHTTYNKYTHKTMKRPYLINKTVLMSGTNISSANVQINQYNQPIVAISFNSKGTKEFAAVTTKYTGQRLAIILDHNVNSAPVIEEPITGGNATISGNFTMAKANDLAIALRSGALPAPVKIMQDVTIGPTLGADSIHDGIVAAVVGLILVMGFMIFYYKLSGLIADFALIENILFLMAALSLFGATLTLPGIAGIILTIGMAVDANVLIFERIREELRENKPIPIAIENGYNKAFFTILDSHVTALITAAVLFYFGSGPVKGFAVTLSLGIIINLFTSLVGTKVIFDIVANKKKIEKLSI</sequence>
<evidence type="ECO:0000259" key="12">
    <source>
        <dbReference type="Pfam" id="PF21760"/>
    </source>
</evidence>
<keyword evidence="2 10" id="KW-0813">Transport</keyword>
<evidence type="ECO:0000259" key="11">
    <source>
        <dbReference type="Pfam" id="PF02355"/>
    </source>
</evidence>
<comment type="similarity">
    <text evidence="10">Belongs to the SecD/SecF family. SecD subfamily.</text>
</comment>
<dbReference type="HAMAP" id="MF_01463_B">
    <property type="entry name" value="SecD_B"/>
    <property type="match status" value="1"/>
</dbReference>
<dbReference type="Pfam" id="PF22599">
    <property type="entry name" value="SecDF_P1_head"/>
    <property type="match status" value="1"/>
</dbReference>
<accession>A0A519BHM4</accession>
<evidence type="ECO:0000313" key="14">
    <source>
        <dbReference type="EMBL" id="RZD16752.1"/>
    </source>
</evidence>
<dbReference type="InterPro" id="IPR048634">
    <property type="entry name" value="SecD_SecF_C"/>
</dbReference>
<evidence type="ECO:0000313" key="15">
    <source>
        <dbReference type="Proteomes" id="UP000316562"/>
    </source>
</evidence>
<evidence type="ECO:0000256" key="3">
    <source>
        <dbReference type="ARBA" id="ARBA00022475"/>
    </source>
</evidence>
<feature type="transmembrane region" description="Helical" evidence="10">
    <location>
        <begin position="386"/>
        <end position="406"/>
    </location>
</feature>
<keyword evidence="5 10" id="KW-0812">Transmembrane</keyword>
<dbReference type="InterPro" id="IPR055344">
    <property type="entry name" value="SecD_SecF_C_bact"/>
</dbReference>
<dbReference type="InterPro" id="IPR054384">
    <property type="entry name" value="SecDF_P1_head"/>
</dbReference>
<feature type="domain" description="Protein translocase subunit SecDF P1" evidence="12">
    <location>
        <begin position="144"/>
        <end position="202"/>
    </location>
</feature>
<evidence type="ECO:0000256" key="2">
    <source>
        <dbReference type="ARBA" id="ARBA00022448"/>
    </source>
</evidence>
<dbReference type="SUPFAM" id="SSF82866">
    <property type="entry name" value="Multidrug efflux transporter AcrB transmembrane domain"/>
    <property type="match status" value="1"/>
</dbReference>
<feature type="transmembrane region" description="Helical" evidence="10">
    <location>
        <begin position="483"/>
        <end position="507"/>
    </location>
</feature>
<proteinExistence type="inferred from homology"/>
<dbReference type="NCBIfam" id="TIGR00916">
    <property type="entry name" value="2A0604s01"/>
    <property type="match status" value="1"/>
</dbReference>
<protein>
    <recommendedName>
        <fullName evidence="10">Protein translocase subunit SecD</fullName>
    </recommendedName>
</protein>
<name>A0A519BHM4_ACIG2</name>
<comment type="subcellular location">
    <subcellularLocation>
        <location evidence="1 10">Cell membrane</location>
        <topology evidence="1 10">Multi-pass membrane protein</topology>
    </subcellularLocation>
</comment>
<dbReference type="PANTHER" id="PTHR30081">
    <property type="entry name" value="PROTEIN-EXPORT MEMBRANE PROTEIN SEC"/>
    <property type="match status" value="1"/>
</dbReference>
<dbReference type="GO" id="GO:0006605">
    <property type="term" value="P:protein targeting"/>
    <property type="evidence" value="ECO:0007669"/>
    <property type="project" value="UniProtKB-UniRule"/>
</dbReference>
<gene>
    <name evidence="10 14" type="primary">secD</name>
    <name evidence="14" type="ORF">EVJ46_00480</name>
</gene>
<dbReference type="InterPro" id="IPR048631">
    <property type="entry name" value="SecD_1st"/>
</dbReference>
<dbReference type="NCBIfam" id="TIGR01129">
    <property type="entry name" value="secD"/>
    <property type="match status" value="1"/>
</dbReference>
<evidence type="ECO:0000256" key="4">
    <source>
        <dbReference type="ARBA" id="ARBA00022519"/>
    </source>
</evidence>